<keyword evidence="5" id="KW-0479">Metal-binding</keyword>
<dbReference type="Proteomes" id="UP001595453">
    <property type="component" value="Unassembled WGS sequence"/>
</dbReference>
<keyword evidence="6" id="KW-0227">DNA damage</keyword>
<comment type="catalytic activity">
    <reaction evidence="10">
        <text>8-oxo-dGTP + H2O = 8-oxo-dGMP + diphosphate + H(+)</text>
        <dbReference type="Rhea" id="RHEA:31575"/>
        <dbReference type="ChEBI" id="CHEBI:15377"/>
        <dbReference type="ChEBI" id="CHEBI:15378"/>
        <dbReference type="ChEBI" id="CHEBI:33019"/>
        <dbReference type="ChEBI" id="CHEBI:63224"/>
        <dbReference type="ChEBI" id="CHEBI:77896"/>
        <dbReference type="EC" id="3.6.1.55"/>
    </reaction>
</comment>
<dbReference type="CDD" id="cd03425">
    <property type="entry name" value="NUDIX_MutT_NudA_like"/>
    <property type="match status" value="1"/>
</dbReference>
<evidence type="ECO:0000256" key="12">
    <source>
        <dbReference type="ARBA" id="ARBA00038905"/>
    </source>
</evidence>
<comment type="similarity">
    <text evidence="2">Belongs to the Nudix hydrolase family.</text>
</comment>
<dbReference type="PROSITE" id="PS00893">
    <property type="entry name" value="NUDIX_BOX"/>
    <property type="match status" value="1"/>
</dbReference>
<evidence type="ECO:0000256" key="14">
    <source>
        <dbReference type="ARBA" id="ARBA00041592"/>
    </source>
</evidence>
<name>A0ABV7CKA0_9GAMM</name>
<evidence type="ECO:0000256" key="6">
    <source>
        <dbReference type="ARBA" id="ARBA00022763"/>
    </source>
</evidence>
<keyword evidence="9" id="KW-0234">DNA repair</keyword>
<keyword evidence="8" id="KW-0460">Magnesium</keyword>
<comment type="catalytic activity">
    <reaction evidence="11">
        <text>8-oxo-GTP + H2O = 8-oxo-GMP + diphosphate + H(+)</text>
        <dbReference type="Rhea" id="RHEA:67616"/>
        <dbReference type="ChEBI" id="CHEBI:15377"/>
        <dbReference type="ChEBI" id="CHEBI:15378"/>
        <dbReference type="ChEBI" id="CHEBI:33019"/>
        <dbReference type="ChEBI" id="CHEBI:143553"/>
        <dbReference type="ChEBI" id="CHEBI:145694"/>
    </reaction>
</comment>
<dbReference type="InterPro" id="IPR020084">
    <property type="entry name" value="NUDIX_hydrolase_CS"/>
</dbReference>
<comment type="caution">
    <text evidence="18">The sequence shown here is derived from an EMBL/GenBank/DDBJ whole genome shotgun (WGS) entry which is preliminary data.</text>
</comment>
<dbReference type="InterPro" id="IPR029119">
    <property type="entry name" value="MutY_C"/>
</dbReference>
<evidence type="ECO:0000256" key="8">
    <source>
        <dbReference type="ARBA" id="ARBA00022842"/>
    </source>
</evidence>
<evidence type="ECO:0000256" key="10">
    <source>
        <dbReference type="ARBA" id="ARBA00035861"/>
    </source>
</evidence>
<feature type="domain" description="Nudix hydrolase" evidence="17">
    <location>
        <begin position="3"/>
        <end position="129"/>
    </location>
</feature>
<reference evidence="19" key="1">
    <citation type="journal article" date="2019" name="Int. J. Syst. Evol. Microbiol.">
        <title>The Global Catalogue of Microorganisms (GCM) 10K type strain sequencing project: providing services to taxonomists for standard genome sequencing and annotation.</title>
        <authorList>
            <consortium name="The Broad Institute Genomics Platform"/>
            <consortium name="The Broad Institute Genome Sequencing Center for Infectious Disease"/>
            <person name="Wu L."/>
            <person name="Ma J."/>
        </authorList>
    </citation>
    <scope>NUCLEOTIDE SEQUENCE [LARGE SCALE GENOMIC DNA]</scope>
    <source>
        <strain evidence="19">KCTC 42730</strain>
    </source>
</reference>
<evidence type="ECO:0000313" key="18">
    <source>
        <dbReference type="EMBL" id="MFC3033069.1"/>
    </source>
</evidence>
<dbReference type="InterPro" id="IPR000086">
    <property type="entry name" value="NUDIX_hydrolase_dom"/>
</dbReference>
<dbReference type="PANTHER" id="PTHR47707:SF1">
    <property type="entry name" value="NUDIX HYDROLASE FAMILY PROTEIN"/>
    <property type="match status" value="1"/>
</dbReference>
<dbReference type="Pfam" id="PF14815">
    <property type="entry name" value="NUDIX_4"/>
    <property type="match status" value="1"/>
</dbReference>
<evidence type="ECO:0000256" key="9">
    <source>
        <dbReference type="ARBA" id="ARBA00023204"/>
    </source>
</evidence>
<dbReference type="PROSITE" id="PS51462">
    <property type="entry name" value="NUDIX"/>
    <property type="match status" value="1"/>
</dbReference>
<dbReference type="SUPFAM" id="SSF55811">
    <property type="entry name" value="Nudix"/>
    <property type="match status" value="1"/>
</dbReference>
<dbReference type="EMBL" id="JBHRSD010000017">
    <property type="protein sequence ID" value="MFC3033069.1"/>
    <property type="molecule type" value="Genomic_DNA"/>
</dbReference>
<dbReference type="Gene3D" id="3.90.79.10">
    <property type="entry name" value="Nucleoside Triphosphate Pyrophosphohydrolase"/>
    <property type="match status" value="1"/>
</dbReference>
<evidence type="ECO:0000256" key="13">
    <source>
        <dbReference type="ARBA" id="ARBA00040794"/>
    </source>
</evidence>
<evidence type="ECO:0000256" key="2">
    <source>
        <dbReference type="ARBA" id="ARBA00005582"/>
    </source>
</evidence>
<dbReference type="GO" id="GO:0035539">
    <property type="term" value="F:8-oxo-7,8-dihydrodeoxyguanosine triphosphate pyrophosphatase activity"/>
    <property type="evidence" value="ECO:0007669"/>
    <property type="project" value="UniProtKB-EC"/>
</dbReference>
<evidence type="ECO:0000256" key="1">
    <source>
        <dbReference type="ARBA" id="ARBA00001946"/>
    </source>
</evidence>
<dbReference type="InterPro" id="IPR003561">
    <property type="entry name" value="Mutator_MutT"/>
</dbReference>
<evidence type="ECO:0000256" key="3">
    <source>
        <dbReference type="ARBA" id="ARBA00022457"/>
    </source>
</evidence>
<keyword evidence="19" id="KW-1185">Reference proteome</keyword>
<keyword evidence="3" id="KW-0515">Mutator protein</keyword>
<evidence type="ECO:0000256" key="4">
    <source>
        <dbReference type="ARBA" id="ARBA00022705"/>
    </source>
</evidence>
<dbReference type="PANTHER" id="PTHR47707">
    <property type="entry name" value="8-OXO-DGTP DIPHOSPHATASE"/>
    <property type="match status" value="1"/>
</dbReference>
<dbReference type="InterPro" id="IPR015797">
    <property type="entry name" value="NUDIX_hydrolase-like_dom_sf"/>
</dbReference>
<gene>
    <name evidence="18" type="primary">mutT</name>
    <name evidence="18" type="ORF">ACFOEE_11095</name>
</gene>
<accession>A0ABV7CKA0</accession>
<dbReference type="EC" id="3.6.1.55" evidence="12"/>
<sequence length="133" mass="14722">MTKKIVKVAVGVVLKGEQVLICKRSAEQHQGGLWEFPGGKIEASESVFSALQRELKEEVDITITKAQPLIDIDHDYGDKLVALKVLLVTDFVGEAKGLEGQPLCWVNKSQLAEYEFPAANQAILHALITYFKQ</sequence>
<evidence type="ECO:0000256" key="7">
    <source>
        <dbReference type="ARBA" id="ARBA00022801"/>
    </source>
</evidence>
<evidence type="ECO:0000256" key="16">
    <source>
        <dbReference type="ARBA" id="ARBA00042798"/>
    </source>
</evidence>
<dbReference type="RefSeq" id="WP_377124174.1">
    <property type="nucleotide sequence ID" value="NZ_JBHRSD010000017.1"/>
</dbReference>
<organism evidence="18 19">
    <name type="scientific">Pseudoalteromonas fenneropenaei</name>
    <dbReference type="NCBI Taxonomy" id="1737459"/>
    <lineage>
        <taxon>Bacteria</taxon>
        <taxon>Pseudomonadati</taxon>
        <taxon>Pseudomonadota</taxon>
        <taxon>Gammaproteobacteria</taxon>
        <taxon>Alteromonadales</taxon>
        <taxon>Pseudoalteromonadaceae</taxon>
        <taxon>Pseudoalteromonas</taxon>
    </lineage>
</organism>
<dbReference type="NCBIfam" id="TIGR00586">
    <property type="entry name" value="mutt"/>
    <property type="match status" value="1"/>
</dbReference>
<evidence type="ECO:0000259" key="17">
    <source>
        <dbReference type="PROSITE" id="PS51462"/>
    </source>
</evidence>
<keyword evidence="7 18" id="KW-0378">Hydrolase</keyword>
<keyword evidence="4" id="KW-0235">DNA replication</keyword>
<evidence type="ECO:0000256" key="5">
    <source>
        <dbReference type="ARBA" id="ARBA00022723"/>
    </source>
</evidence>
<evidence type="ECO:0000256" key="15">
    <source>
        <dbReference type="ARBA" id="ARBA00041979"/>
    </source>
</evidence>
<dbReference type="InterPro" id="IPR047127">
    <property type="entry name" value="MutT-like"/>
</dbReference>
<evidence type="ECO:0000313" key="19">
    <source>
        <dbReference type="Proteomes" id="UP001595453"/>
    </source>
</evidence>
<protein>
    <recommendedName>
        <fullName evidence="13">8-oxo-dGTP diphosphatase</fullName>
        <ecNumber evidence="12">3.6.1.55</ecNumber>
    </recommendedName>
    <alternativeName>
        <fullName evidence="16">7,8-dihydro-8-oxoguanine-triphosphatase</fullName>
    </alternativeName>
    <alternativeName>
        <fullName evidence="15">Mutator protein MutT</fullName>
    </alternativeName>
    <alternativeName>
        <fullName evidence="14">dGTP pyrophosphohydrolase</fullName>
    </alternativeName>
</protein>
<comment type="cofactor">
    <cofactor evidence="1">
        <name>Mg(2+)</name>
        <dbReference type="ChEBI" id="CHEBI:18420"/>
    </cofactor>
</comment>
<evidence type="ECO:0000256" key="11">
    <source>
        <dbReference type="ARBA" id="ARBA00036904"/>
    </source>
</evidence>
<proteinExistence type="inferred from homology"/>